<feature type="compositionally biased region" description="Low complexity" evidence="2">
    <location>
        <begin position="1398"/>
        <end position="1411"/>
    </location>
</feature>
<keyword evidence="5" id="KW-1185">Reference proteome</keyword>
<accession>A0ABT3G4H9</accession>
<protein>
    <submittedName>
        <fullName evidence="4">Uncharacterized protein</fullName>
    </submittedName>
</protein>
<gene>
    <name evidence="4" type="ORF">OJ996_12580</name>
</gene>
<dbReference type="SUPFAM" id="SSF49899">
    <property type="entry name" value="Concanavalin A-like lectins/glucanases"/>
    <property type="match status" value="1"/>
</dbReference>
<evidence type="ECO:0000313" key="4">
    <source>
        <dbReference type="EMBL" id="MCW1914416.1"/>
    </source>
</evidence>
<dbReference type="RefSeq" id="WP_264513944.1">
    <property type="nucleotide sequence ID" value="NZ_JAPDDR010000006.1"/>
</dbReference>
<reference evidence="4" key="1">
    <citation type="submission" date="2022-10" db="EMBL/GenBank/DDBJ databases">
        <title>Luteolibacter sp. GHJ8, whole genome shotgun sequencing project.</title>
        <authorList>
            <person name="Zhao G."/>
            <person name="Shen L."/>
        </authorList>
    </citation>
    <scope>NUCLEOTIDE SEQUENCE</scope>
    <source>
        <strain evidence="4">GHJ8</strain>
    </source>
</reference>
<name>A0ABT3G4H9_9BACT</name>
<feature type="compositionally biased region" description="Polar residues" evidence="2">
    <location>
        <begin position="1289"/>
        <end position="1301"/>
    </location>
</feature>
<feature type="chain" id="PRO_5046074993" evidence="3">
    <location>
        <begin position="33"/>
        <end position="1766"/>
    </location>
</feature>
<feature type="region of interest" description="Disordered" evidence="2">
    <location>
        <begin position="1185"/>
        <end position="1205"/>
    </location>
</feature>
<feature type="region of interest" description="Disordered" evidence="2">
    <location>
        <begin position="1375"/>
        <end position="1441"/>
    </location>
</feature>
<dbReference type="Proteomes" id="UP001165653">
    <property type="component" value="Unassembled WGS sequence"/>
</dbReference>
<dbReference type="NCBIfam" id="TIGR02601">
    <property type="entry name" value="autotrns_rpt"/>
    <property type="match status" value="1"/>
</dbReference>
<dbReference type="EMBL" id="JAPDDR010000006">
    <property type="protein sequence ID" value="MCW1914416.1"/>
    <property type="molecule type" value="Genomic_DNA"/>
</dbReference>
<dbReference type="InterPro" id="IPR006311">
    <property type="entry name" value="TAT_signal"/>
</dbReference>
<evidence type="ECO:0000256" key="1">
    <source>
        <dbReference type="ARBA" id="ARBA00022729"/>
    </source>
</evidence>
<feature type="compositionally biased region" description="Polar residues" evidence="2">
    <location>
        <begin position="1375"/>
        <end position="1394"/>
    </location>
</feature>
<evidence type="ECO:0000256" key="2">
    <source>
        <dbReference type="SAM" id="MobiDB-lite"/>
    </source>
</evidence>
<keyword evidence="1 3" id="KW-0732">Signal</keyword>
<dbReference type="InterPro" id="IPR013425">
    <property type="entry name" value="Autotrns_rpt"/>
</dbReference>
<sequence>MKPTLPHTRRNLLETALGLGCIIASTLPSAHAASLYWDGTNAGWDAVANWSTVAGAATPDPAAVPGAADDAIFNIDPVDGAVTVNLNAAQSANSLVFNNTGTTTLQGGGTDRALSLGAGGIQMDAAAGAATIGSATAGQGVPITLTASQTWSNNSTAALSIGNPFTSAAGIGLTKTGTGNVAMTNVANTSNIGGTLDIQAGKFLMSGDITAAGLTGAGTLENGGPNSKWFFLNNAADNVFSGSIKDQSATVRLGLVKRGAGMLTLSGTNNLGDNFAVENGLVKITGTTQSGVGGGNGTTSVGTVGAQNGRMLIEGGTLNASKNTSPSVAIATAANSQGFLKMTSGSIAATSEFHVGRAQTGSFSAYTQNGGALSVGSWLVVGLNNDRAVLNQTAGSIQVTANRGTFGAGGNASIGLVNLSGGTFNVAAGANTGIFLGENGNATLNLSGSAAMSLATNGAAASGTMQFGGNASSLGGTLNLRGGTLSAFGVTKGASTAGAVYRFNFHGGTLKAAIANPLFFADLANTDAYVFSGGGTIDNNGVNITIAEALKAPVGNGVSATGLTVSGGGYFDTPLVTVTGGGGTGATAVATIDASGNLTGIQITNPGINYTSAPTFALVGGGVGNTGAIGGAATLVANSSGGLAFTGSGITTLAGANTFTGPIAVTGSKLGIGGSYASSAVTVASTGGIVVAEPTLPVGTLTVSSLSLANGTTATFETAGGTSSDKVVVNTAGGLTLGTVGVNLYDSGTTNGATPGTYTLFQYSGSLTGGIAGLSVLNPRAGFGYTFANTGSAVTVQVTSVDADGDGMSDAYETANGLNPNDATGVNGASGNLDGDFATNYEEFLAGTAANNASSDPLNTDNDGLRDNWEITHFGTIAAQTGTGDFDGDFDSNLLEFTNSTNPASAASFSDTDADGMGDGWEILYFSNITAKNGTVDTDSDLFTDLEEYQYGSIPTDSSFSPVKAKAAHRWSFTGNLSDSVGSSNATIENGTASNTNVVTQNPTSVTLAGGAKADSQWVKLGSQLLPARNTPYTIETWATVHSIQNFSRIWDFHNSTTENLYMSWSVGTGALTDRIQWVDPAGLLVDNTNNYALATKYHIVMTIEPAATPGSSVVKWYSAPEYDGASNLELGAARGTQTVANSLAFMNDTVNALGFSPWPDNTANATYDEVRLWDGALPAWALEGLHKQGPDNPAQPDSDSDQMPDAYEEYYFAGLAETAAGDFDGDFSSNLDELKAGSDPTDPGSSPNDSDADGLPDAWEIGYFGDLSQNGGGDPDGDFAFNSEELDANSNPTLYTSFPDSDSDGMSDPWEIYYFLGLDDNGTTDGDGDLLNSLQEFTQKGDPLNPLLPGVADGDADNDGLPDRWEVSWFDATNIGTQGGTTDSDSDGSNNLAEYQATSDPTDSSSTPADINGDGQADQHVFHGMSATGSGPQDKDAQATPFTGRLANTGTAIPTVDPNLDLNTTAGTLSLTSSTSDINGQVNMAELEALGIPLSSLGFTGTQDFRIRAHFINMPPATGFDQIGAYVGTSSTAVTRAALIGGNRSSLGVNTNGANDANAAFGAAGTAGAEGRDLTVEIERIGGVWAMYCNDSTCTPGAQPTFLDGLSTLQAGVFVLDGGGTGIHRTAVLDSFTIVRFGQSSNDVDADGLDDAWEIANFGNTTSQTGTGDADADGTNNRTEFLLGLSPVNGSQRFAVAQSNVNPGTGTTLTWPAQNGLTFQVYRSTTLGSWSPIGGVITATGTSASYTDNGAPLGKAFYRVDLTTP</sequence>
<proteinExistence type="predicted"/>
<dbReference type="PROSITE" id="PS51318">
    <property type="entry name" value="TAT"/>
    <property type="match status" value="1"/>
</dbReference>
<dbReference type="InterPro" id="IPR013320">
    <property type="entry name" value="ConA-like_dom_sf"/>
</dbReference>
<evidence type="ECO:0000313" key="5">
    <source>
        <dbReference type="Proteomes" id="UP001165653"/>
    </source>
</evidence>
<feature type="signal peptide" evidence="3">
    <location>
        <begin position="1"/>
        <end position="32"/>
    </location>
</feature>
<feature type="region of interest" description="Disordered" evidence="2">
    <location>
        <begin position="1224"/>
        <end position="1303"/>
    </location>
</feature>
<organism evidence="4 5">
    <name type="scientific">Luteolibacter rhizosphaerae</name>
    <dbReference type="NCBI Taxonomy" id="2989719"/>
    <lineage>
        <taxon>Bacteria</taxon>
        <taxon>Pseudomonadati</taxon>
        <taxon>Verrucomicrobiota</taxon>
        <taxon>Verrucomicrobiia</taxon>
        <taxon>Verrucomicrobiales</taxon>
        <taxon>Verrucomicrobiaceae</taxon>
        <taxon>Luteolibacter</taxon>
    </lineage>
</organism>
<comment type="caution">
    <text evidence="4">The sequence shown here is derived from an EMBL/GenBank/DDBJ whole genome shotgun (WGS) entry which is preliminary data.</text>
</comment>
<evidence type="ECO:0000256" key="3">
    <source>
        <dbReference type="SAM" id="SignalP"/>
    </source>
</evidence>